<dbReference type="Gene3D" id="1.10.3520.10">
    <property type="entry name" value="Glycolipid transfer protein"/>
    <property type="match status" value="1"/>
</dbReference>
<evidence type="ECO:0000256" key="2">
    <source>
        <dbReference type="ARBA" id="ARBA00022448"/>
    </source>
</evidence>
<dbReference type="GO" id="GO:0005829">
    <property type="term" value="C:cytosol"/>
    <property type="evidence" value="ECO:0007669"/>
    <property type="project" value="TreeGrafter"/>
</dbReference>
<dbReference type="InterPro" id="IPR014830">
    <property type="entry name" value="Glycolipid_transfer_prot_dom"/>
</dbReference>
<dbReference type="GO" id="GO:0016020">
    <property type="term" value="C:membrane"/>
    <property type="evidence" value="ECO:0007669"/>
    <property type="project" value="TreeGrafter"/>
</dbReference>
<dbReference type="FunFam" id="1.10.3520.10:FF:000005">
    <property type="entry name" value="Accelerated cell death 11"/>
    <property type="match status" value="1"/>
</dbReference>
<evidence type="ECO:0000313" key="6">
    <source>
        <dbReference type="EMBL" id="GAU47320.1"/>
    </source>
</evidence>
<feature type="coiled-coil region" evidence="4">
    <location>
        <begin position="159"/>
        <end position="186"/>
    </location>
</feature>
<dbReference type="SUPFAM" id="SSF110004">
    <property type="entry name" value="Glycolipid transfer protein, GLTP"/>
    <property type="match status" value="1"/>
</dbReference>
<evidence type="ECO:0000256" key="1">
    <source>
        <dbReference type="ARBA" id="ARBA00007148"/>
    </source>
</evidence>
<dbReference type="OrthoDB" id="116883at2759"/>
<dbReference type="AlphaFoldDB" id="A0A2Z6PBM7"/>
<accession>A0A2Z6PBM7</accession>
<protein>
    <recommendedName>
        <fullName evidence="5">Glycolipid transfer protein domain-containing protein</fullName>
    </recommendedName>
</protein>
<dbReference type="PANTHER" id="PTHR10219:SF43">
    <property type="entry name" value="GLYCOLIPID TRANSFER PROTEIN DOMAIN-CONTAINING PROTEIN"/>
    <property type="match status" value="1"/>
</dbReference>
<evidence type="ECO:0000259" key="5">
    <source>
        <dbReference type="Pfam" id="PF08718"/>
    </source>
</evidence>
<keyword evidence="2" id="KW-0813">Transport</keyword>
<keyword evidence="4" id="KW-0175">Coiled coil</keyword>
<dbReference type="GO" id="GO:1902388">
    <property type="term" value="F:ceramide 1-phosphate transfer activity"/>
    <property type="evidence" value="ECO:0007669"/>
    <property type="project" value="TreeGrafter"/>
</dbReference>
<dbReference type="EMBL" id="DF974301">
    <property type="protein sequence ID" value="GAU47320.1"/>
    <property type="molecule type" value="Genomic_DNA"/>
</dbReference>
<sequence>MAEPITADKTLHQIAVAFKNLANTVSDSQTADVEVAPFSHACSLISPLFGSLGIAFKFAEMDFVSKVNDLAEASKSIPTLHSMIDQDVQANSVRTAGSHTRNLLRVRRGLDMIRVLFEQMMVTEGDSLRDPASKAYEQALAPYHGWAIRKAVSAGLYILPTKEQLLKKLNEDVASAKEQMQIYVSSSEAVIQYIDKLYVSRNLGTDW</sequence>
<evidence type="ECO:0000256" key="3">
    <source>
        <dbReference type="ARBA" id="ARBA00023055"/>
    </source>
</evidence>
<dbReference type="PANTHER" id="PTHR10219">
    <property type="entry name" value="GLYCOLIPID TRANSFER PROTEIN-RELATED"/>
    <property type="match status" value="1"/>
</dbReference>
<dbReference type="InterPro" id="IPR036497">
    <property type="entry name" value="GLTP_sf"/>
</dbReference>
<reference evidence="7" key="1">
    <citation type="journal article" date="2017" name="Front. Plant Sci.">
        <title>Climate Clever Clovers: New Paradigm to Reduce the Environmental Footprint of Ruminants by Breeding Low Methanogenic Forages Utilizing Haplotype Variation.</title>
        <authorList>
            <person name="Kaur P."/>
            <person name="Appels R."/>
            <person name="Bayer P.E."/>
            <person name="Keeble-Gagnere G."/>
            <person name="Wang J."/>
            <person name="Hirakawa H."/>
            <person name="Shirasawa K."/>
            <person name="Vercoe P."/>
            <person name="Stefanova K."/>
            <person name="Durmic Z."/>
            <person name="Nichols P."/>
            <person name="Revell C."/>
            <person name="Isobe S.N."/>
            <person name="Edwards D."/>
            <person name="Erskine W."/>
        </authorList>
    </citation>
    <scope>NUCLEOTIDE SEQUENCE [LARGE SCALE GENOMIC DNA]</scope>
    <source>
        <strain evidence="7">cv. Daliak</strain>
    </source>
</reference>
<evidence type="ECO:0000256" key="4">
    <source>
        <dbReference type="SAM" id="Coils"/>
    </source>
</evidence>
<dbReference type="Proteomes" id="UP000242715">
    <property type="component" value="Unassembled WGS sequence"/>
</dbReference>
<dbReference type="GO" id="GO:1902387">
    <property type="term" value="F:ceramide 1-phosphate binding"/>
    <property type="evidence" value="ECO:0007669"/>
    <property type="project" value="TreeGrafter"/>
</dbReference>
<keyword evidence="3" id="KW-0445">Lipid transport</keyword>
<dbReference type="Pfam" id="PF08718">
    <property type="entry name" value="GLTP"/>
    <property type="match status" value="1"/>
</dbReference>
<feature type="domain" description="Glycolipid transfer protein" evidence="5">
    <location>
        <begin position="33"/>
        <end position="171"/>
    </location>
</feature>
<proteinExistence type="inferred from homology"/>
<comment type="similarity">
    <text evidence="1">Belongs to the GLTP family.</text>
</comment>
<gene>
    <name evidence="6" type="ORF">TSUD_377940</name>
</gene>
<organism evidence="6 7">
    <name type="scientific">Trifolium subterraneum</name>
    <name type="common">Subterranean clover</name>
    <dbReference type="NCBI Taxonomy" id="3900"/>
    <lineage>
        <taxon>Eukaryota</taxon>
        <taxon>Viridiplantae</taxon>
        <taxon>Streptophyta</taxon>
        <taxon>Embryophyta</taxon>
        <taxon>Tracheophyta</taxon>
        <taxon>Spermatophyta</taxon>
        <taxon>Magnoliopsida</taxon>
        <taxon>eudicotyledons</taxon>
        <taxon>Gunneridae</taxon>
        <taxon>Pentapetalae</taxon>
        <taxon>rosids</taxon>
        <taxon>fabids</taxon>
        <taxon>Fabales</taxon>
        <taxon>Fabaceae</taxon>
        <taxon>Papilionoideae</taxon>
        <taxon>50 kb inversion clade</taxon>
        <taxon>NPAAA clade</taxon>
        <taxon>Hologalegina</taxon>
        <taxon>IRL clade</taxon>
        <taxon>Trifolieae</taxon>
        <taxon>Trifolium</taxon>
    </lineage>
</organism>
<name>A0A2Z6PBM7_TRISU</name>
<keyword evidence="7" id="KW-1185">Reference proteome</keyword>
<evidence type="ECO:0000313" key="7">
    <source>
        <dbReference type="Proteomes" id="UP000242715"/>
    </source>
</evidence>